<sequence length="250" mass="29398">MEMKIKRKTMKQRRKKREKPRNWMKEKVKNKNTKNTERMQDRNIMSIIKILNKTKVGIKNQKEMKAKKTEKKMKIKKKVTTTTTTKKKMKKRNEKLLKKETTNIIAFENNFNVFWELDGDNPDMARPIDREIFDLSMRLWGNSEYNVGIEQQNQQEHYYYYDDDDDDWAAAGKPIAVCLQETQDCTRPSTARVKPNSEANNMEQLKGDVLDFLNAKRVGKKDTEKPVGEGNMGQQLAENINSNKENSLAR</sequence>
<feature type="region of interest" description="Disordered" evidence="1">
    <location>
        <begin position="218"/>
        <end position="250"/>
    </location>
</feature>
<feature type="compositionally biased region" description="Basic residues" evidence="1">
    <location>
        <begin position="1"/>
        <end position="19"/>
    </location>
</feature>
<evidence type="ECO:0000313" key="3">
    <source>
        <dbReference type="Proteomes" id="UP000823775"/>
    </source>
</evidence>
<keyword evidence="3" id="KW-1185">Reference proteome</keyword>
<organism evidence="2 3">
    <name type="scientific">Datura stramonium</name>
    <name type="common">Jimsonweed</name>
    <name type="synonym">Common thornapple</name>
    <dbReference type="NCBI Taxonomy" id="4076"/>
    <lineage>
        <taxon>Eukaryota</taxon>
        <taxon>Viridiplantae</taxon>
        <taxon>Streptophyta</taxon>
        <taxon>Embryophyta</taxon>
        <taxon>Tracheophyta</taxon>
        <taxon>Spermatophyta</taxon>
        <taxon>Magnoliopsida</taxon>
        <taxon>eudicotyledons</taxon>
        <taxon>Gunneridae</taxon>
        <taxon>Pentapetalae</taxon>
        <taxon>asterids</taxon>
        <taxon>lamiids</taxon>
        <taxon>Solanales</taxon>
        <taxon>Solanaceae</taxon>
        <taxon>Solanoideae</taxon>
        <taxon>Datureae</taxon>
        <taxon>Datura</taxon>
    </lineage>
</organism>
<feature type="compositionally biased region" description="Basic and acidic residues" evidence="1">
    <location>
        <begin position="20"/>
        <end position="33"/>
    </location>
</feature>
<name>A0ABS8SKM1_DATST</name>
<reference evidence="2 3" key="1">
    <citation type="journal article" date="2021" name="BMC Genomics">
        <title>Datura genome reveals duplications of psychoactive alkaloid biosynthetic genes and high mutation rate following tissue culture.</title>
        <authorList>
            <person name="Rajewski A."/>
            <person name="Carter-House D."/>
            <person name="Stajich J."/>
            <person name="Litt A."/>
        </authorList>
    </citation>
    <scope>NUCLEOTIDE SEQUENCE [LARGE SCALE GENOMIC DNA]</scope>
    <source>
        <strain evidence="2">AR-01</strain>
    </source>
</reference>
<protein>
    <submittedName>
        <fullName evidence="2">Uncharacterized protein</fullName>
    </submittedName>
</protein>
<feature type="region of interest" description="Disordered" evidence="1">
    <location>
        <begin position="1"/>
        <end position="33"/>
    </location>
</feature>
<evidence type="ECO:0000256" key="1">
    <source>
        <dbReference type="SAM" id="MobiDB-lite"/>
    </source>
</evidence>
<accession>A0ABS8SKM1</accession>
<dbReference type="Proteomes" id="UP000823775">
    <property type="component" value="Unassembled WGS sequence"/>
</dbReference>
<dbReference type="EMBL" id="JACEIK010000586">
    <property type="protein sequence ID" value="MCD7459476.1"/>
    <property type="molecule type" value="Genomic_DNA"/>
</dbReference>
<proteinExistence type="predicted"/>
<feature type="compositionally biased region" description="Polar residues" evidence="1">
    <location>
        <begin position="232"/>
        <end position="250"/>
    </location>
</feature>
<evidence type="ECO:0000313" key="2">
    <source>
        <dbReference type="EMBL" id="MCD7459476.1"/>
    </source>
</evidence>
<comment type="caution">
    <text evidence="2">The sequence shown here is derived from an EMBL/GenBank/DDBJ whole genome shotgun (WGS) entry which is preliminary data.</text>
</comment>
<gene>
    <name evidence="2" type="ORF">HAX54_040984</name>
</gene>